<dbReference type="EMBL" id="DXHX01000141">
    <property type="protein sequence ID" value="HIV75416.1"/>
    <property type="molecule type" value="Genomic_DNA"/>
</dbReference>
<protein>
    <submittedName>
        <fullName evidence="1">DUF1700 domain-containing protein</fullName>
    </submittedName>
</protein>
<organism evidence="1 2">
    <name type="scientific">Candidatus Pseudogracilibacillus intestinigallinarum</name>
    <dbReference type="NCBI Taxonomy" id="2838742"/>
    <lineage>
        <taxon>Bacteria</taxon>
        <taxon>Bacillati</taxon>
        <taxon>Bacillota</taxon>
        <taxon>Bacilli</taxon>
        <taxon>Bacillales</taxon>
        <taxon>Bacillaceae</taxon>
        <taxon>Pseudogracilibacillus</taxon>
    </lineage>
</organism>
<reference evidence="1" key="1">
    <citation type="journal article" date="2021" name="PeerJ">
        <title>Extensive microbial diversity within the chicken gut microbiome revealed by metagenomics and culture.</title>
        <authorList>
            <person name="Gilroy R."/>
            <person name="Ravi A."/>
            <person name="Getino M."/>
            <person name="Pursley I."/>
            <person name="Horton D.L."/>
            <person name="Alikhan N.F."/>
            <person name="Baker D."/>
            <person name="Gharbi K."/>
            <person name="Hall N."/>
            <person name="Watson M."/>
            <person name="Adriaenssens E.M."/>
            <person name="Foster-Nyarko E."/>
            <person name="Jarju S."/>
            <person name="Secka A."/>
            <person name="Antonio M."/>
            <person name="Oren A."/>
            <person name="Chaudhuri R.R."/>
            <person name="La Ragione R."/>
            <person name="Hildebrand F."/>
            <person name="Pallen M.J."/>
        </authorList>
    </citation>
    <scope>NUCLEOTIDE SEQUENCE</scope>
    <source>
        <strain evidence="1">CHK169-2315</strain>
    </source>
</reference>
<comment type="caution">
    <text evidence="1">The sequence shown here is derived from an EMBL/GenBank/DDBJ whole genome shotgun (WGS) entry which is preliminary data.</text>
</comment>
<sequence length="32" mass="3475">MGKLDGKNEEEMTVALASPILIGKELVAIYQI</sequence>
<gene>
    <name evidence="1" type="ORF">H9895_10080</name>
</gene>
<dbReference type="AlphaFoldDB" id="A0A9D1TKD2"/>
<evidence type="ECO:0000313" key="2">
    <source>
        <dbReference type="Proteomes" id="UP000823937"/>
    </source>
</evidence>
<evidence type="ECO:0000313" key="1">
    <source>
        <dbReference type="EMBL" id="HIV75416.1"/>
    </source>
</evidence>
<proteinExistence type="predicted"/>
<accession>A0A9D1TKD2</accession>
<reference evidence="1" key="2">
    <citation type="submission" date="2021-04" db="EMBL/GenBank/DDBJ databases">
        <authorList>
            <person name="Gilroy R."/>
        </authorList>
    </citation>
    <scope>NUCLEOTIDE SEQUENCE</scope>
    <source>
        <strain evidence="1">CHK169-2315</strain>
    </source>
</reference>
<dbReference type="Proteomes" id="UP000823937">
    <property type="component" value="Unassembled WGS sequence"/>
</dbReference>
<name>A0A9D1TKD2_9BACI</name>